<keyword evidence="1 3" id="KW-0238">DNA-binding</keyword>
<dbReference type="Pfam" id="PF02735">
    <property type="entry name" value="Ku"/>
    <property type="match status" value="1"/>
</dbReference>
<feature type="compositionally biased region" description="Basic and acidic residues" evidence="4">
    <location>
        <begin position="257"/>
        <end position="269"/>
    </location>
</feature>
<sequence length="355" mass="38938">MRPVWSGAVSFGLVTIPIKVLPATEDHSISFRQIHTTDGGRIRYQKTCEIEDEALTNEEIGRAYEAAPDQLVPVTDQDLEQLPLPTAKAINVEAFVPAERLDPIRFGRPYFLQGDGPVAAKPYTLLREALQRNDKVAVAKFAWHGRERLGALRVVGDAIVLQVLHWDDEIRSAEGIAPRRVELPDAEVDEALELMDLIGPTDISQYRDEYREAVEAVIQAKAEGVEPAELEAAVQPEGKVVDLMAALRNSVRAAREARGESADEADVHQMRPQKKAPAKKKPAKKASAKKTPAKKTTKRTASLSQLPSGCLPTRRVSSTIICLGCVPSAAPGHQSEHRAWRSRSSPRDGARPGPR</sequence>
<evidence type="ECO:0000256" key="3">
    <source>
        <dbReference type="HAMAP-Rule" id="MF_01875"/>
    </source>
</evidence>
<evidence type="ECO:0000256" key="4">
    <source>
        <dbReference type="SAM" id="MobiDB-lite"/>
    </source>
</evidence>
<dbReference type="HAMAP" id="MF_01875">
    <property type="entry name" value="Prokaryotic_Ku"/>
    <property type="match status" value="1"/>
</dbReference>
<evidence type="ECO:0000313" key="6">
    <source>
        <dbReference type="EMBL" id="GAA2359413.1"/>
    </source>
</evidence>
<dbReference type="SUPFAM" id="SSF100939">
    <property type="entry name" value="SPOC domain-like"/>
    <property type="match status" value="1"/>
</dbReference>
<accession>A0ABN3GRP3</accession>
<proteinExistence type="inferred from homology"/>
<evidence type="ECO:0000313" key="7">
    <source>
        <dbReference type="Proteomes" id="UP001500253"/>
    </source>
</evidence>
<reference evidence="6 7" key="1">
    <citation type="journal article" date="2019" name="Int. J. Syst. Evol. Microbiol.">
        <title>The Global Catalogue of Microorganisms (GCM) 10K type strain sequencing project: providing services to taxonomists for standard genome sequencing and annotation.</title>
        <authorList>
            <consortium name="The Broad Institute Genomics Platform"/>
            <consortium name="The Broad Institute Genome Sequencing Center for Infectious Disease"/>
            <person name="Wu L."/>
            <person name="Ma J."/>
        </authorList>
    </citation>
    <scope>NUCLEOTIDE SEQUENCE [LARGE SCALE GENOMIC DNA]</scope>
    <source>
        <strain evidence="6 7">JCM 4316</strain>
    </source>
</reference>
<organism evidence="6 7">
    <name type="scientific">Streptomyces cuspidosporus</name>
    <dbReference type="NCBI Taxonomy" id="66882"/>
    <lineage>
        <taxon>Bacteria</taxon>
        <taxon>Bacillati</taxon>
        <taxon>Actinomycetota</taxon>
        <taxon>Actinomycetes</taxon>
        <taxon>Kitasatosporales</taxon>
        <taxon>Streptomycetaceae</taxon>
        <taxon>Streptomyces</taxon>
    </lineage>
</organism>
<keyword evidence="3" id="KW-0234">DNA repair</keyword>
<comment type="subunit">
    <text evidence="3">Homodimer. Interacts with LigD.</text>
</comment>
<comment type="function">
    <text evidence="3">With LigD forms a non-homologous end joining (NHEJ) DNA repair enzyme, which repairs dsDNA breaks with reduced fidelity. Binds linear dsDNA with 5'- and 3'- overhangs but not closed circular dsDNA nor ssDNA. Recruits and stimulates the ligase activity of LigD.</text>
</comment>
<evidence type="ECO:0000259" key="5">
    <source>
        <dbReference type="SMART" id="SM00559"/>
    </source>
</evidence>
<feature type="compositionally biased region" description="Basic and acidic residues" evidence="4">
    <location>
        <begin position="334"/>
        <end position="355"/>
    </location>
</feature>
<dbReference type="EMBL" id="BAAASD010000029">
    <property type="protein sequence ID" value="GAA2359413.1"/>
    <property type="molecule type" value="Genomic_DNA"/>
</dbReference>
<dbReference type="NCBIfam" id="TIGR02772">
    <property type="entry name" value="Ku_bact"/>
    <property type="match status" value="1"/>
</dbReference>
<dbReference type="SMART" id="SM00559">
    <property type="entry name" value="Ku78"/>
    <property type="match status" value="1"/>
</dbReference>
<dbReference type="InterPro" id="IPR006164">
    <property type="entry name" value="DNA_bd_Ku70/Ku80"/>
</dbReference>
<evidence type="ECO:0000256" key="2">
    <source>
        <dbReference type="ARBA" id="ARBA00023172"/>
    </source>
</evidence>
<evidence type="ECO:0000256" key="1">
    <source>
        <dbReference type="ARBA" id="ARBA00023125"/>
    </source>
</evidence>
<keyword evidence="3" id="KW-0227">DNA damage</keyword>
<dbReference type="RefSeq" id="WP_346177225.1">
    <property type="nucleotide sequence ID" value="NZ_BAAASD010000029.1"/>
</dbReference>
<feature type="domain" description="Ku" evidence="5">
    <location>
        <begin position="52"/>
        <end position="181"/>
    </location>
</feature>
<protein>
    <recommendedName>
        <fullName evidence="3">Non-homologous end joining protein Ku</fullName>
    </recommendedName>
</protein>
<dbReference type="PANTHER" id="PTHR41251:SF1">
    <property type="entry name" value="NON-HOMOLOGOUS END JOINING PROTEIN KU"/>
    <property type="match status" value="1"/>
</dbReference>
<feature type="region of interest" description="Disordered" evidence="4">
    <location>
        <begin position="257"/>
        <end position="310"/>
    </location>
</feature>
<feature type="compositionally biased region" description="Basic residues" evidence="4">
    <location>
        <begin position="271"/>
        <end position="298"/>
    </location>
</feature>
<name>A0ABN3GRP3_9ACTN</name>
<dbReference type="InterPro" id="IPR009187">
    <property type="entry name" value="Prok_Ku"/>
</dbReference>
<gene>
    <name evidence="3" type="primary">ku</name>
    <name evidence="6" type="ORF">GCM10010246_56900</name>
</gene>
<dbReference type="CDD" id="cd00789">
    <property type="entry name" value="KU_like"/>
    <property type="match status" value="1"/>
</dbReference>
<dbReference type="Gene3D" id="2.40.290.10">
    <property type="match status" value="1"/>
</dbReference>
<keyword evidence="2 3" id="KW-0233">DNA recombination</keyword>
<dbReference type="PIRSF" id="PIRSF006493">
    <property type="entry name" value="Prok_Ku"/>
    <property type="match status" value="1"/>
</dbReference>
<keyword evidence="7" id="KW-1185">Reference proteome</keyword>
<comment type="similarity">
    <text evidence="3">Belongs to the prokaryotic Ku family.</text>
</comment>
<dbReference type="PANTHER" id="PTHR41251">
    <property type="entry name" value="NON-HOMOLOGOUS END JOINING PROTEIN KU"/>
    <property type="match status" value="1"/>
</dbReference>
<dbReference type="InterPro" id="IPR016194">
    <property type="entry name" value="SPOC-like_C_dom_sf"/>
</dbReference>
<comment type="caution">
    <text evidence="6">The sequence shown here is derived from an EMBL/GenBank/DDBJ whole genome shotgun (WGS) entry which is preliminary data.</text>
</comment>
<feature type="region of interest" description="Disordered" evidence="4">
    <location>
        <begin position="326"/>
        <end position="355"/>
    </location>
</feature>
<dbReference type="Proteomes" id="UP001500253">
    <property type="component" value="Unassembled WGS sequence"/>
</dbReference>